<accession>A0A5P1EYS6</accession>
<dbReference type="OMA" id="MCDGTGP"/>
<gene>
    <name evidence="2" type="ORF">A4U43_C05F21510</name>
</gene>
<evidence type="ECO:0000313" key="2">
    <source>
        <dbReference type="EMBL" id="ONK69310.1"/>
    </source>
</evidence>
<organism evidence="2 3">
    <name type="scientific">Asparagus officinalis</name>
    <name type="common">Garden asparagus</name>
    <dbReference type="NCBI Taxonomy" id="4686"/>
    <lineage>
        <taxon>Eukaryota</taxon>
        <taxon>Viridiplantae</taxon>
        <taxon>Streptophyta</taxon>
        <taxon>Embryophyta</taxon>
        <taxon>Tracheophyta</taxon>
        <taxon>Spermatophyta</taxon>
        <taxon>Magnoliopsida</taxon>
        <taxon>Liliopsida</taxon>
        <taxon>Asparagales</taxon>
        <taxon>Asparagaceae</taxon>
        <taxon>Asparagoideae</taxon>
        <taxon>Asparagus</taxon>
    </lineage>
</organism>
<proteinExistence type="predicted"/>
<sequence>MNMEAPTESTYGGEAIFCMIILWLSLMSLIISNFSGPEDSGRSRKRQKGKGKAVVIGAERFCDGSGRNCDGEPAE</sequence>
<dbReference type="Gramene" id="ONK69310">
    <property type="protein sequence ID" value="ONK69310"/>
    <property type="gene ID" value="A4U43_C05F21510"/>
</dbReference>
<dbReference type="Proteomes" id="UP000243459">
    <property type="component" value="Chromosome 5"/>
</dbReference>
<reference evidence="3" key="1">
    <citation type="journal article" date="2017" name="Nat. Commun.">
        <title>The asparagus genome sheds light on the origin and evolution of a young Y chromosome.</title>
        <authorList>
            <person name="Harkess A."/>
            <person name="Zhou J."/>
            <person name="Xu C."/>
            <person name="Bowers J.E."/>
            <person name="Van der Hulst R."/>
            <person name="Ayyampalayam S."/>
            <person name="Mercati F."/>
            <person name="Riccardi P."/>
            <person name="McKain M.R."/>
            <person name="Kakrana A."/>
            <person name="Tang H."/>
            <person name="Ray J."/>
            <person name="Groenendijk J."/>
            <person name="Arikit S."/>
            <person name="Mathioni S.M."/>
            <person name="Nakano M."/>
            <person name="Shan H."/>
            <person name="Telgmann-Rauber A."/>
            <person name="Kanno A."/>
            <person name="Yue Z."/>
            <person name="Chen H."/>
            <person name="Li W."/>
            <person name="Chen Y."/>
            <person name="Xu X."/>
            <person name="Zhang Y."/>
            <person name="Luo S."/>
            <person name="Chen H."/>
            <person name="Gao J."/>
            <person name="Mao Z."/>
            <person name="Pires J.C."/>
            <person name="Luo M."/>
            <person name="Kudrna D."/>
            <person name="Wing R.A."/>
            <person name="Meyers B.C."/>
            <person name="Yi K."/>
            <person name="Kong H."/>
            <person name="Lavrijsen P."/>
            <person name="Sunseri F."/>
            <person name="Falavigna A."/>
            <person name="Ye Y."/>
            <person name="Leebens-Mack J.H."/>
            <person name="Chen G."/>
        </authorList>
    </citation>
    <scope>NUCLEOTIDE SEQUENCE [LARGE SCALE GENOMIC DNA]</scope>
    <source>
        <strain evidence="3">cv. DH0086</strain>
    </source>
</reference>
<evidence type="ECO:0000256" key="1">
    <source>
        <dbReference type="SAM" id="Phobius"/>
    </source>
</evidence>
<name>A0A5P1EYS6_ASPOF</name>
<dbReference type="AlphaFoldDB" id="A0A5P1EYS6"/>
<feature type="transmembrane region" description="Helical" evidence="1">
    <location>
        <begin position="12"/>
        <end position="36"/>
    </location>
</feature>
<evidence type="ECO:0000313" key="3">
    <source>
        <dbReference type="Proteomes" id="UP000243459"/>
    </source>
</evidence>
<keyword evidence="1" id="KW-0812">Transmembrane</keyword>
<keyword evidence="1" id="KW-0472">Membrane</keyword>
<protein>
    <submittedName>
        <fullName evidence="2">Uncharacterized protein</fullName>
    </submittedName>
</protein>
<dbReference type="EMBL" id="CM007385">
    <property type="protein sequence ID" value="ONK69310.1"/>
    <property type="molecule type" value="Genomic_DNA"/>
</dbReference>
<keyword evidence="1" id="KW-1133">Transmembrane helix</keyword>
<keyword evidence="3" id="KW-1185">Reference proteome</keyword>